<evidence type="ECO:0000259" key="9">
    <source>
        <dbReference type="Pfam" id="PF03446"/>
    </source>
</evidence>
<dbReference type="PANTHER" id="PTHR22981">
    <property type="entry name" value="3-HYDROXYISOBUTYRATE DEHYDROGENASE-RELATED"/>
    <property type="match status" value="1"/>
</dbReference>
<keyword evidence="5" id="KW-0560">Oxidoreductase</keyword>
<evidence type="ECO:0000256" key="5">
    <source>
        <dbReference type="ARBA" id="ARBA00023002"/>
    </source>
</evidence>
<dbReference type="OrthoDB" id="21615at2759"/>
<sequence length="1037" mass="112827">MPLPTITSCEPLPVPLRRTAVNHHLRTKMEEPHIGFIGLGSAGFPLAACLARKGRRLLVRDADPTRGIQFVEQHPRCRVATASAESFSECEVVITMLPSDSVVKHVLLGSTIIDTSSCPPLETRALGLELSRLNVELVDSPVTQEHLHAIDSGHATLMVGCDNPETLEKVTPILNDMSAHLFPMGGLGTGHTMQALNNYVGVGSMIALCDALVTGRRLGLDPHTMIEAMNVGTGANFLTKYSLKNLESKDSGFQLELLVKDVKIAKDLIEKSGFQTDLPSLALTYLEEASQSAPNGADYTACLESWEHRATLNINKSERSEGKENLHPVSQDEPVLRILYKHCFLNFLRSILPFSTLDIMPSDPSNDGTLSPSRVYINRTGLVILISPPPLSIDVRITLSHWLVPANVKPGPYFHHTASSSTAIRRPSVNQFSSQLALRSIEFSFPSCINQSYQGSPHPSLILSTYRLPSSLHPSSHLQTLFLTPYLQSTMKAREVDSDRIAEVNLHRNGRVSELDEFGEYCDPNDGAICSYVPVSDGDVIKIGGKCAGTTVAISYDVAIDGILRKAKHFEPKHVGRTNMKVDCDKFWYKKDKAIIETDAVVEVEPDLNVTQKDQPETIGTIDIRLFMGRKLGDTCSVGNNRTYYNDGMDIDLEDPNTDGNETPLSPITYRNIAQDVKILFNRDCAALDSRAVTRNRTNTDKKRPGKVPWAVFRFHLRSLDAIELAKMKQTFDPNDKKASVPHALKLEKVPPLEASPKKAASGVASNASTPVPVSTDATTPNASDNERPNQLEDNETGKALTTDVPLEQAPNSASGHLTRAQPPLTTAPNASKETAPLKITATTTAAAPPSSTVSAATVTDPASVHPLPSPHKSASTGQKLKRRSQPMFPLPPPKKSLEALQQAASLGRSTAPPTPTSPPKPPTPTTPGVPIRPNESILPAADLKVHSIQSPTASSQIAPPAPALKRSVTDIRQELAATKSKRQCIQDARAQYAEDLALAKQWEDELVEERMGLVADVAGLKGDENMHRMFFPEKYA</sequence>
<comment type="catalytic activity">
    <reaction evidence="7">
        <text>3-hydroxy-2-methylpropanoate + NAD(+) = 2-methyl-3-oxopropanoate + NADH + H(+)</text>
        <dbReference type="Rhea" id="RHEA:17681"/>
        <dbReference type="ChEBI" id="CHEBI:11805"/>
        <dbReference type="ChEBI" id="CHEBI:15378"/>
        <dbReference type="ChEBI" id="CHEBI:57540"/>
        <dbReference type="ChEBI" id="CHEBI:57700"/>
        <dbReference type="ChEBI" id="CHEBI:57945"/>
        <dbReference type="EC" id="1.1.1.31"/>
    </reaction>
</comment>
<feature type="region of interest" description="Disordered" evidence="8">
    <location>
        <begin position="748"/>
        <end position="935"/>
    </location>
</feature>
<accession>A0A9W4UWK8</accession>
<comment type="pathway">
    <text evidence="1">Amino-acid degradation; L-valine degradation.</text>
</comment>
<comment type="caution">
    <text evidence="11">The sequence shown here is derived from an EMBL/GenBank/DDBJ whole genome shotgun (WGS) entry which is preliminary data.</text>
</comment>
<dbReference type="PANTHER" id="PTHR22981:SF7">
    <property type="entry name" value="3-HYDROXYISOBUTYRATE DEHYDROGENASE, MITOCHONDRIAL"/>
    <property type="match status" value="1"/>
</dbReference>
<dbReference type="GO" id="GO:0050661">
    <property type="term" value="F:NADP binding"/>
    <property type="evidence" value="ECO:0007669"/>
    <property type="project" value="InterPro"/>
</dbReference>
<proteinExistence type="inferred from homology"/>
<dbReference type="Pfam" id="PF03446">
    <property type="entry name" value="NAD_binding_2"/>
    <property type="match status" value="1"/>
</dbReference>
<evidence type="ECO:0000256" key="2">
    <source>
        <dbReference type="ARBA" id="ARBA00006013"/>
    </source>
</evidence>
<evidence type="ECO:0000259" key="10">
    <source>
        <dbReference type="Pfam" id="PF14833"/>
    </source>
</evidence>
<name>A0A9W4UWK8_9PLEO</name>
<dbReference type="InterPro" id="IPR008927">
    <property type="entry name" value="6-PGluconate_DH-like_C_sf"/>
</dbReference>
<dbReference type="GO" id="GO:0009083">
    <property type="term" value="P:branched-chain amino acid catabolic process"/>
    <property type="evidence" value="ECO:0007669"/>
    <property type="project" value="UniProtKB-KW"/>
</dbReference>
<protein>
    <recommendedName>
        <fullName evidence="3">3-hydroxyisobutyrate dehydrogenase</fullName>
        <ecNumber evidence="3">1.1.1.31</ecNumber>
    </recommendedName>
</protein>
<dbReference type="GO" id="GO:0008442">
    <property type="term" value="F:3-hydroxyisobutyrate dehydrogenase activity"/>
    <property type="evidence" value="ECO:0007669"/>
    <property type="project" value="UniProtKB-EC"/>
</dbReference>
<evidence type="ECO:0000256" key="7">
    <source>
        <dbReference type="ARBA" id="ARBA00049197"/>
    </source>
</evidence>
<evidence type="ECO:0000313" key="11">
    <source>
        <dbReference type="EMBL" id="CAI6342032.1"/>
    </source>
</evidence>
<evidence type="ECO:0000313" key="12">
    <source>
        <dbReference type="Proteomes" id="UP001152607"/>
    </source>
</evidence>
<evidence type="ECO:0000256" key="6">
    <source>
        <dbReference type="ARBA" id="ARBA00023027"/>
    </source>
</evidence>
<dbReference type="InterPro" id="IPR029154">
    <property type="entry name" value="HIBADH-like_NADP-bd"/>
</dbReference>
<feature type="compositionally biased region" description="Low complexity" evidence="8">
    <location>
        <begin position="841"/>
        <end position="865"/>
    </location>
</feature>
<dbReference type="Gene3D" id="3.40.50.720">
    <property type="entry name" value="NAD(P)-binding Rossmann-like Domain"/>
    <property type="match status" value="1"/>
</dbReference>
<dbReference type="SUPFAM" id="SSF48179">
    <property type="entry name" value="6-phosphogluconate dehydrogenase C-terminal domain-like"/>
    <property type="match status" value="1"/>
</dbReference>
<dbReference type="Gene3D" id="1.10.1040.10">
    <property type="entry name" value="N-(1-d-carboxylethyl)-l-norvaline Dehydrogenase, domain 2"/>
    <property type="match status" value="1"/>
</dbReference>
<feature type="compositionally biased region" description="Pro residues" evidence="8">
    <location>
        <begin position="913"/>
        <end position="928"/>
    </location>
</feature>
<keyword evidence="6" id="KW-0520">NAD</keyword>
<dbReference type="EC" id="1.1.1.31" evidence="3"/>
<dbReference type="Proteomes" id="UP001152607">
    <property type="component" value="Unassembled WGS sequence"/>
</dbReference>
<dbReference type="EMBL" id="CAOQHR010000012">
    <property type="protein sequence ID" value="CAI6342032.1"/>
    <property type="molecule type" value="Genomic_DNA"/>
</dbReference>
<dbReference type="SUPFAM" id="SSF51735">
    <property type="entry name" value="NAD(P)-binding Rossmann-fold domains"/>
    <property type="match status" value="1"/>
</dbReference>
<dbReference type="Pfam" id="PF14833">
    <property type="entry name" value="NAD_binding_11"/>
    <property type="match status" value="1"/>
</dbReference>
<dbReference type="InterPro" id="IPR036291">
    <property type="entry name" value="NAD(P)-bd_dom_sf"/>
</dbReference>
<feature type="compositionally biased region" description="Polar residues" evidence="8">
    <location>
        <begin position="824"/>
        <end position="833"/>
    </location>
</feature>
<dbReference type="AlphaFoldDB" id="A0A9W4UWK8"/>
<evidence type="ECO:0000256" key="1">
    <source>
        <dbReference type="ARBA" id="ARBA00005109"/>
    </source>
</evidence>
<reference evidence="11" key="1">
    <citation type="submission" date="2023-01" db="EMBL/GenBank/DDBJ databases">
        <authorList>
            <person name="Van Ghelder C."/>
            <person name="Rancurel C."/>
        </authorList>
    </citation>
    <scope>NUCLEOTIDE SEQUENCE</scope>
    <source>
        <strain evidence="11">CNCM I-4278</strain>
    </source>
</reference>
<comment type="similarity">
    <text evidence="2">Belongs to the HIBADH-related family. 3-hydroxyisobutyrate dehydrogenase subfamily.</text>
</comment>
<organism evidence="11 12">
    <name type="scientific">Periconia digitata</name>
    <dbReference type="NCBI Taxonomy" id="1303443"/>
    <lineage>
        <taxon>Eukaryota</taxon>
        <taxon>Fungi</taxon>
        <taxon>Dikarya</taxon>
        <taxon>Ascomycota</taxon>
        <taxon>Pezizomycotina</taxon>
        <taxon>Dothideomycetes</taxon>
        <taxon>Pleosporomycetidae</taxon>
        <taxon>Pleosporales</taxon>
        <taxon>Massarineae</taxon>
        <taxon>Periconiaceae</taxon>
        <taxon>Periconia</taxon>
    </lineage>
</organism>
<evidence type="ECO:0000256" key="3">
    <source>
        <dbReference type="ARBA" id="ARBA00012991"/>
    </source>
</evidence>
<evidence type="ECO:0000256" key="4">
    <source>
        <dbReference type="ARBA" id="ARBA00022456"/>
    </source>
</evidence>
<gene>
    <name evidence="11" type="ORF">PDIGIT_LOCUS15234</name>
</gene>
<feature type="domain" description="3-hydroxyisobutyrate dehydrogenase-like NAD-binding" evidence="10">
    <location>
        <begin position="188"/>
        <end position="304"/>
    </location>
</feature>
<keyword evidence="12" id="KW-1185">Reference proteome</keyword>
<evidence type="ECO:0000256" key="8">
    <source>
        <dbReference type="SAM" id="MobiDB-lite"/>
    </source>
</evidence>
<dbReference type="InterPro" id="IPR006115">
    <property type="entry name" value="6PGDH_NADP-bd"/>
</dbReference>
<feature type="domain" description="6-phosphogluconate dehydrogenase NADP-binding" evidence="9">
    <location>
        <begin position="34"/>
        <end position="184"/>
    </location>
</feature>
<keyword evidence="4" id="KW-0101">Branched-chain amino acid catabolism</keyword>
<dbReference type="GO" id="GO:0051287">
    <property type="term" value="F:NAD binding"/>
    <property type="evidence" value="ECO:0007669"/>
    <property type="project" value="InterPro"/>
</dbReference>
<feature type="compositionally biased region" description="Polar residues" evidence="8">
    <location>
        <begin position="764"/>
        <end position="784"/>
    </location>
</feature>
<dbReference type="InterPro" id="IPR013328">
    <property type="entry name" value="6PGD_dom2"/>
</dbReference>